<reference evidence="1" key="2">
    <citation type="submission" date="2022-06" db="UniProtKB">
        <authorList>
            <consortium name="EnsemblMetazoa"/>
        </authorList>
    </citation>
    <scope>IDENTIFICATION</scope>
    <source>
        <strain evidence="1">PS312</strain>
    </source>
</reference>
<dbReference type="EnsemblMetazoa" id="PPA34579.1">
    <property type="protein sequence ID" value="PPA34579.1"/>
    <property type="gene ID" value="WBGene00272948"/>
</dbReference>
<keyword evidence="2" id="KW-1185">Reference proteome</keyword>
<accession>A0A2A6C5U9</accession>
<reference evidence="2" key="1">
    <citation type="journal article" date="2008" name="Nat. Genet.">
        <title>The Pristionchus pacificus genome provides a unique perspective on nematode lifestyle and parasitism.</title>
        <authorList>
            <person name="Dieterich C."/>
            <person name="Clifton S.W."/>
            <person name="Schuster L.N."/>
            <person name="Chinwalla A."/>
            <person name="Delehaunty K."/>
            <person name="Dinkelacker I."/>
            <person name="Fulton L."/>
            <person name="Fulton R."/>
            <person name="Godfrey J."/>
            <person name="Minx P."/>
            <person name="Mitreva M."/>
            <person name="Roeseler W."/>
            <person name="Tian H."/>
            <person name="Witte H."/>
            <person name="Yang S.P."/>
            <person name="Wilson R.K."/>
            <person name="Sommer R.J."/>
        </authorList>
    </citation>
    <scope>NUCLEOTIDE SEQUENCE [LARGE SCALE GENOMIC DNA]</scope>
    <source>
        <strain evidence="2">PS312</strain>
    </source>
</reference>
<protein>
    <submittedName>
        <fullName evidence="1">F-box domain-containing protein</fullName>
    </submittedName>
</protein>
<dbReference type="InterPro" id="IPR001810">
    <property type="entry name" value="F-box_dom"/>
</dbReference>
<dbReference type="SUPFAM" id="SSF81383">
    <property type="entry name" value="F-box domain"/>
    <property type="match status" value="1"/>
</dbReference>
<dbReference type="Proteomes" id="UP000005239">
    <property type="component" value="Unassembled WGS sequence"/>
</dbReference>
<gene>
    <name evidence="1" type="primary">WBGene00272948</name>
</gene>
<dbReference type="CDD" id="cd09917">
    <property type="entry name" value="F-box_SF"/>
    <property type="match status" value="1"/>
</dbReference>
<organism evidence="1 2">
    <name type="scientific">Pristionchus pacificus</name>
    <name type="common">Parasitic nematode worm</name>
    <dbReference type="NCBI Taxonomy" id="54126"/>
    <lineage>
        <taxon>Eukaryota</taxon>
        <taxon>Metazoa</taxon>
        <taxon>Ecdysozoa</taxon>
        <taxon>Nematoda</taxon>
        <taxon>Chromadorea</taxon>
        <taxon>Rhabditida</taxon>
        <taxon>Rhabditina</taxon>
        <taxon>Diplogasteromorpha</taxon>
        <taxon>Diplogasteroidea</taxon>
        <taxon>Neodiplogasteridae</taxon>
        <taxon>Pristionchus</taxon>
    </lineage>
</organism>
<accession>A0A8R1YRL5</accession>
<proteinExistence type="predicted"/>
<dbReference type="PROSITE" id="PS50181">
    <property type="entry name" value="FBOX"/>
    <property type="match status" value="1"/>
</dbReference>
<name>A0A2A6C5U9_PRIPA</name>
<evidence type="ECO:0000313" key="1">
    <source>
        <dbReference type="EnsemblMetazoa" id="PPA34579.1"/>
    </source>
</evidence>
<dbReference type="Pfam" id="PF00646">
    <property type="entry name" value="F-box"/>
    <property type="match status" value="1"/>
</dbReference>
<evidence type="ECO:0000313" key="2">
    <source>
        <dbReference type="Proteomes" id="UP000005239"/>
    </source>
</evidence>
<dbReference type="SMART" id="SM00256">
    <property type="entry name" value="FBOX"/>
    <property type="match status" value="1"/>
</dbReference>
<sequence length="147" mass="16675">MVADDSDYSDNEIYDEVWPEDYFASDVEDCSLEALDLNDPSPAELVPIEILRKIVEPLGLRDRCSLSLVNRAFRKAVQASTWHVHRLAITSNEEDVPRNRSVMELSSRGIVLPPFSLQRRNAAHKWSVRDSGIEFLLGHLVNFLLGP</sequence>
<dbReference type="AlphaFoldDB" id="A0A2A6C5U9"/>
<dbReference type="InterPro" id="IPR036047">
    <property type="entry name" value="F-box-like_dom_sf"/>
</dbReference>